<protein>
    <submittedName>
        <fullName evidence="1">Uncharacterized protein</fullName>
    </submittedName>
</protein>
<accession>A0A0G0VLH9</accession>
<name>A0A0G0VLH9_9BACT</name>
<reference evidence="1" key="1">
    <citation type="journal article" date="2015" name="Nature">
        <title>rRNA introns, odd ribosomes, and small enigmatic genomes across a large radiation of phyla.</title>
        <authorList>
            <person name="Brown C.T."/>
            <person name="Hug L.A."/>
            <person name="Thomas B.C."/>
            <person name="Sharon I."/>
            <person name="Castelle C.J."/>
            <person name="Singh A."/>
            <person name="Wilkins M.J."/>
            <person name="Williams K.H."/>
            <person name="Banfield J.F."/>
        </authorList>
    </citation>
    <scope>NUCLEOTIDE SEQUENCE [LARGE SCALE GENOMIC DNA]</scope>
</reference>
<dbReference type="EMBL" id="LBZO01000037">
    <property type="protein sequence ID" value="KKR72745.1"/>
    <property type="molecule type" value="Genomic_DNA"/>
</dbReference>
<comment type="caution">
    <text evidence="1">The sequence shown here is derived from an EMBL/GenBank/DDBJ whole genome shotgun (WGS) entry which is preliminary data.</text>
</comment>
<organism evidence="1">
    <name type="scientific">Candidatus Woesebacteria bacterium GW2011_GWA2_40_7</name>
    <dbReference type="NCBI Taxonomy" id="1618562"/>
    <lineage>
        <taxon>Bacteria</taxon>
        <taxon>Candidatus Woeseibacteriota</taxon>
    </lineage>
</organism>
<evidence type="ECO:0000313" key="1">
    <source>
        <dbReference type="EMBL" id="KKR72745.1"/>
    </source>
</evidence>
<sequence>MAGVYLNGKEFLKPSQDFKKAFVYVCDGKKVGKKLYVYFNARDGWFWGKERIGLVVEKQKVVMLNKGLVRG</sequence>
<dbReference type="Proteomes" id="UP000034013">
    <property type="component" value="Unassembled WGS sequence"/>
</dbReference>
<proteinExistence type="predicted"/>
<dbReference type="AlphaFoldDB" id="A0A0G0VLH9"/>
<gene>
    <name evidence="1" type="ORF">UU16_C0037G0015</name>
</gene>